<comment type="caution">
    <text evidence="7">The sequence shown here is derived from an EMBL/GenBank/DDBJ whole genome shotgun (WGS) entry which is preliminary data.</text>
</comment>
<evidence type="ECO:0000256" key="2">
    <source>
        <dbReference type="ARBA" id="ARBA00022475"/>
    </source>
</evidence>
<dbReference type="OrthoDB" id="512217at2"/>
<gene>
    <name evidence="7" type="ORF">D7193_01545</name>
</gene>
<reference evidence="7 8" key="1">
    <citation type="journal article" date="2015" name="Int. J. Syst. Evol. Microbiol.">
        <title>Micromonospora costi sp. nov., isolated from a leaf of Costus speciosus.</title>
        <authorList>
            <person name="Thawai C."/>
        </authorList>
    </citation>
    <scope>NUCLEOTIDE SEQUENCE [LARGE SCALE GENOMIC DNA]</scope>
    <source>
        <strain evidence="7 8">CS1-12</strain>
    </source>
</reference>
<feature type="transmembrane region" description="Helical" evidence="6">
    <location>
        <begin position="413"/>
        <end position="430"/>
    </location>
</feature>
<evidence type="ECO:0000313" key="8">
    <source>
        <dbReference type="Proteomes" id="UP000279968"/>
    </source>
</evidence>
<keyword evidence="2" id="KW-1003">Cell membrane</keyword>
<protein>
    <submittedName>
        <fullName evidence="7">Lipopolysaccharide biosynthesis protein</fullName>
    </submittedName>
</protein>
<comment type="subcellular location">
    <subcellularLocation>
        <location evidence="1">Cell membrane</location>
        <topology evidence="1">Multi-pass membrane protein</topology>
    </subcellularLocation>
</comment>
<dbReference type="AlphaFoldDB" id="A0A3B0AA70"/>
<evidence type="ECO:0000256" key="1">
    <source>
        <dbReference type="ARBA" id="ARBA00004651"/>
    </source>
</evidence>
<dbReference type="PANTHER" id="PTHR30250:SF26">
    <property type="entry name" value="PSMA PROTEIN"/>
    <property type="match status" value="1"/>
</dbReference>
<evidence type="ECO:0000256" key="3">
    <source>
        <dbReference type="ARBA" id="ARBA00022692"/>
    </source>
</evidence>
<keyword evidence="3 6" id="KW-0812">Transmembrane</keyword>
<feature type="transmembrane region" description="Helical" evidence="6">
    <location>
        <begin position="45"/>
        <end position="69"/>
    </location>
</feature>
<sequence>MTRPMAAEPRRTVSTAAAGPSVAVLETRDLGEQDGARSRRLLSGILTAAVSRAAGLLVPLLLIPIMLSYLGPERYGLWTAVLALAGMAAFADLGLGNGLMTKLARCYSTGDTVSARGYVSSSYWLLVPMSLGACGLLWLLGSTIPWSSLLGLPSTASGSEARGMVLICLSAFVLNIPLSLVTRVQYAYQQVAVSNLWQTAGNVVALPLVLTAVWAELSPVTVVAATVVGPLIANAANSVWLYTSRMPEIRPRFGQLEPEVMRDLLRLGGLFFLLTVVISAANSADNLIIAHTRGLHAVTEYAVPAKVLAQVGMLVSLVNVPLWPANGEALNKGDLVWVRRTVRRMTLISAAVATVPAVIFVSVGEQIFAAWLPGPLGGDRWLLAGLAAWWILLAGIGPRFMVQNAAGLVRPQLIGWAAFLAISVVLKWYGSEKWGVVAVPFIAVGVYLVTVLPAALYGYRAALRTSAHGTESAR</sequence>
<keyword evidence="5 6" id="KW-0472">Membrane</keyword>
<accession>A0A3B0AA70</accession>
<evidence type="ECO:0000256" key="5">
    <source>
        <dbReference type="ARBA" id="ARBA00023136"/>
    </source>
</evidence>
<name>A0A3B0AA70_9ACTN</name>
<dbReference type="Proteomes" id="UP000279968">
    <property type="component" value="Unassembled WGS sequence"/>
</dbReference>
<dbReference type="GO" id="GO:0005886">
    <property type="term" value="C:plasma membrane"/>
    <property type="evidence" value="ECO:0007669"/>
    <property type="project" value="UniProtKB-SubCell"/>
</dbReference>
<evidence type="ECO:0000256" key="6">
    <source>
        <dbReference type="SAM" id="Phobius"/>
    </source>
</evidence>
<dbReference type="Pfam" id="PF01943">
    <property type="entry name" value="Polysacc_synt"/>
    <property type="match status" value="1"/>
</dbReference>
<keyword evidence="4 6" id="KW-1133">Transmembrane helix</keyword>
<evidence type="ECO:0000256" key="4">
    <source>
        <dbReference type="ARBA" id="ARBA00022989"/>
    </source>
</evidence>
<feature type="transmembrane region" description="Helical" evidence="6">
    <location>
        <begin position="381"/>
        <end position="401"/>
    </location>
</feature>
<feature type="transmembrane region" description="Helical" evidence="6">
    <location>
        <begin position="75"/>
        <end position="95"/>
    </location>
</feature>
<keyword evidence="8" id="KW-1185">Reference proteome</keyword>
<dbReference type="PANTHER" id="PTHR30250">
    <property type="entry name" value="PST FAMILY PREDICTED COLANIC ACID TRANSPORTER"/>
    <property type="match status" value="1"/>
</dbReference>
<proteinExistence type="predicted"/>
<feature type="transmembrane region" description="Helical" evidence="6">
    <location>
        <begin position="221"/>
        <end position="243"/>
    </location>
</feature>
<feature type="transmembrane region" description="Helical" evidence="6">
    <location>
        <begin position="436"/>
        <end position="459"/>
    </location>
</feature>
<feature type="transmembrane region" description="Helical" evidence="6">
    <location>
        <begin position="345"/>
        <end position="369"/>
    </location>
</feature>
<feature type="transmembrane region" description="Helical" evidence="6">
    <location>
        <begin position="164"/>
        <end position="184"/>
    </location>
</feature>
<feature type="transmembrane region" description="Helical" evidence="6">
    <location>
        <begin position="123"/>
        <end position="144"/>
    </location>
</feature>
<dbReference type="InterPro" id="IPR002797">
    <property type="entry name" value="Polysacc_synth"/>
</dbReference>
<dbReference type="InterPro" id="IPR050833">
    <property type="entry name" value="Poly_Biosynth_Transport"/>
</dbReference>
<dbReference type="EMBL" id="RBAN01000001">
    <property type="protein sequence ID" value="RKN57400.1"/>
    <property type="molecule type" value="Genomic_DNA"/>
</dbReference>
<feature type="transmembrane region" description="Helical" evidence="6">
    <location>
        <begin position="196"/>
        <end position="215"/>
    </location>
</feature>
<evidence type="ECO:0000313" key="7">
    <source>
        <dbReference type="EMBL" id="RKN57400.1"/>
    </source>
</evidence>
<organism evidence="7 8">
    <name type="scientific">Micromonospora costi</name>
    <dbReference type="NCBI Taxonomy" id="1530042"/>
    <lineage>
        <taxon>Bacteria</taxon>
        <taxon>Bacillati</taxon>
        <taxon>Actinomycetota</taxon>
        <taxon>Actinomycetes</taxon>
        <taxon>Micromonosporales</taxon>
        <taxon>Micromonosporaceae</taxon>
        <taxon>Micromonospora</taxon>
    </lineage>
</organism>